<evidence type="ECO:0000313" key="2">
    <source>
        <dbReference type="EMBL" id="KAJ8337618.1"/>
    </source>
</evidence>
<dbReference type="EMBL" id="JAINUF010000018">
    <property type="protein sequence ID" value="KAJ8337618.1"/>
    <property type="molecule type" value="Genomic_DNA"/>
</dbReference>
<comment type="caution">
    <text evidence="2">The sequence shown here is derived from an EMBL/GenBank/DDBJ whole genome shotgun (WGS) entry which is preliminary data.</text>
</comment>
<keyword evidence="3" id="KW-1185">Reference proteome</keyword>
<proteinExistence type="predicted"/>
<dbReference type="AlphaFoldDB" id="A0A9Q1IDB8"/>
<evidence type="ECO:0000256" key="1">
    <source>
        <dbReference type="SAM" id="MobiDB-lite"/>
    </source>
</evidence>
<gene>
    <name evidence="2" type="ORF">SKAU_G00365840</name>
</gene>
<reference evidence="2" key="1">
    <citation type="journal article" date="2023" name="Science">
        <title>Genome structures resolve the early diversification of teleost fishes.</title>
        <authorList>
            <person name="Parey E."/>
            <person name="Louis A."/>
            <person name="Montfort J."/>
            <person name="Bouchez O."/>
            <person name="Roques C."/>
            <person name="Iampietro C."/>
            <person name="Lluch J."/>
            <person name="Castinel A."/>
            <person name="Donnadieu C."/>
            <person name="Desvignes T."/>
            <person name="Floi Bucao C."/>
            <person name="Jouanno E."/>
            <person name="Wen M."/>
            <person name="Mejri S."/>
            <person name="Dirks R."/>
            <person name="Jansen H."/>
            <person name="Henkel C."/>
            <person name="Chen W.J."/>
            <person name="Zahm M."/>
            <person name="Cabau C."/>
            <person name="Klopp C."/>
            <person name="Thompson A.W."/>
            <person name="Robinson-Rechavi M."/>
            <person name="Braasch I."/>
            <person name="Lecointre G."/>
            <person name="Bobe J."/>
            <person name="Postlethwait J.H."/>
            <person name="Berthelot C."/>
            <person name="Roest Crollius H."/>
            <person name="Guiguen Y."/>
        </authorList>
    </citation>
    <scope>NUCLEOTIDE SEQUENCE</scope>
    <source>
        <strain evidence="2">WJC10195</strain>
    </source>
</reference>
<evidence type="ECO:0000313" key="3">
    <source>
        <dbReference type="Proteomes" id="UP001152622"/>
    </source>
</evidence>
<organism evidence="2 3">
    <name type="scientific">Synaphobranchus kaupii</name>
    <name type="common">Kaup's arrowtooth eel</name>
    <dbReference type="NCBI Taxonomy" id="118154"/>
    <lineage>
        <taxon>Eukaryota</taxon>
        <taxon>Metazoa</taxon>
        <taxon>Chordata</taxon>
        <taxon>Craniata</taxon>
        <taxon>Vertebrata</taxon>
        <taxon>Euteleostomi</taxon>
        <taxon>Actinopterygii</taxon>
        <taxon>Neopterygii</taxon>
        <taxon>Teleostei</taxon>
        <taxon>Anguilliformes</taxon>
        <taxon>Synaphobranchidae</taxon>
        <taxon>Synaphobranchus</taxon>
    </lineage>
</organism>
<feature type="region of interest" description="Disordered" evidence="1">
    <location>
        <begin position="18"/>
        <end position="37"/>
    </location>
</feature>
<name>A0A9Q1IDB8_SYNKA</name>
<sequence>MEMLFPEGTILLTAKIDNDQQPQQDATAFKSSRQKPQKELCAEGNVSLGVIIRSLGTPSYLTVRSSLTAWSQVSRRTGAGERIQVELRAPRGPLSHELSDRGDPWAGPVTAVSRRAATLSLLITHGPRPGERRRPAI</sequence>
<feature type="compositionally biased region" description="Polar residues" evidence="1">
    <location>
        <begin position="19"/>
        <end position="31"/>
    </location>
</feature>
<protein>
    <submittedName>
        <fullName evidence="2">Uncharacterized protein</fullName>
    </submittedName>
</protein>
<accession>A0A9Q1IDB8</accession>
<dbReference type="Proteomes" id="UP001152622">
    <property type="component" value="Chromosome 18"/>
</dbReference>